<dbReference type="AlphaFoldDB" id="A0A7Z2JL37"/>
<dbReference type="OrthoDB" id="9066770at2"/>
<evidence type="ECO:0000313" key="1">
    <source>
        <dbReference type="EMBL" id="QGZ66969.1"/>
    </source>
</evidence>
<dbReference type="Proteomes" id="UP000433577">
    <property type="component" value="Plasmid p1"/>
</dbReference>
<sequence>MHITEPLPGDSRARLVFGLDWRAYPLKDKKDSRVRYAEDFSATHFVSMTLGEVEVAGFCAPEAAELKRVTLYSGAARIAMLERVRSKPAVLVLMQDGQRVHLVHVVRGVVENDEVHTLAQADRRREEILQRSRRQGLALVVLAAGADIPAGDEPFQPGELLTLKKAAPLKRVPAGIPNAVVLMLVVAIAGFGIKEMAGVFNPPPIVAKGPDWTQRYNQALKKAFSGVTPMASQLTPALLAQFDWTETNRKGFQFDHAVCGSTGTCTVTWLRMGGAFEDFARGAPASMLPIAFDRAGRTLAARGPVVPKVDAVTPSQRAQWPDEQTLIESLQTPAQRLSVKPVDLNSFGYVVRIEPTHPLLSAPPPASEHHGALVREGKWEIDGYRWQAPLLEHLPPDMTLETLEVKLDTSAPEALGKVGIHFVAKGKYYVVQ</sequence>
<dbReference type="KEGG" id="pacs:FAZ98_34610"/>
<dbReference type="EMBL" id="CP046917">
    <property type="protein sequence ID" value="QGZ66969.1"/>
    <property type="molecule type" value="Genomic_DNA"/>
</dbReference>
<geneLocation type="plasmid" evidence="1 2">
    <name>p1</name>
</geneLocation>
<protein>
    <recommendedName>
        <fullName evidence="3">Pilin accessory protein (PilO)</fullName>
    </recommendedName>
</protein>
<name>A0A7Z2JL37_9BURK</name>
<keyword evidence="2" id="KW-1185">Reference proteome</keyword>
<keyword evidence="1" id="KW-0614">Plasmid</keyword>
<proteinExistence type="predicted"/>
<organism evidence="1 2">
    <name type="scientific">Paraburkholderia acidisoli</name>
    <dbReference type="NCBI Taxonomy" id="2571748"/>
    <lineage>
        <taxon>Bacteria</taxon>
        <taxon>Pseudomonadati</taxon>
        <taxon>Pseudomonadota</taxon>
        <taxon>Betaproteobacteria</taxon>
        <taxon>Burkholderiales</taxon>
        <taxon>Burkholderiaceae</taxon>
        <taxon>Paraburkholderia</taxon>
    </lineage>
</organism>
<gene>
    <name evidence="1" type="ORF">FAZ98_34610</name>
</gene>
<evidence type="ECO:0000313" key="2">
    <source>
        <dbReference type="Proteomes" id="UP000433577"/>
    </source>
</evidence>
<dbReference type="RefSeq" id="WP_158958826.1">
    <property type="nucleotide sequence ID" value="NZ_CP046917.1"/>
</dbReference>
<reference evidence="1 2" key="1">
    <citation type="submission" date="2019-12" db="EMBL/GenBank/DDBJ databases">
        <title>Paraburkholderia acidiphila 7Q-K02 sp. nov and Paraburkholderia acidisoli DHF22 sp. nov., two strains isolated from forest soil.</title>
        <authorList>
            <person name="Gao Z."/>
            <person name="Qiu L."/>
        </authorList>
    </citation>
    <scope>NUCLEOTIDE SEQUENCE [LARGE SCALE GENOMIC DNA]</scope>
    <source>
        <strain evidence="1 2">DHF22</strain>
        <plasmid evidence="1 2">p1</plasmid>
    </source>
</reference>
<accession>A0A7Z2JL37</accession>
<evidence type="ECO:0008006" key="3">
    <source>
        <dbReference type="Google" id="ProtNLM"/>
    </source>
</evidence>